<evidence type="ECO:0000256" key="4">
    <source>
        <dbReference type="ARBA" id="ARBA00012944"/>
    </source>
</evidence>
<feature type="transmembrane region" description="Helical" evidence="17">
    <location>
        <begin position="110"/>
        <end position="131"/>
    </location>
</feature>
<dbReference type="GO" id="GO:0015990">
    <property type="term" value="P:electron transport coupled proton transport"/>
    <property type="evidence" value="ECO:0007669"/>
    <property type="project" value="TreeGrafter"/>
</dbReference>
<keyword evidence="11 17" id="KW-1133">Transmembrane helix</keyword>
<feature type="transmembrane region" description="Helical" evidence="17">
    <location>
        <begin position="83"/>
        <end position="104"/>
    </location>
</feature>
<dbReference type="EC" id="7.1.1.2" evidence="4 17"/>
<accession>U3KTP5</accession>
<evidence type="ECO:0000256" key="9">
    <source>
        <dbReference type="ARBA" id="ARBA00022967"/>
    </source>
</evidence>
<sequence length="447" mass="49464">MLKCVLYLLFLTPICFMGSGWWPVQAFLFLLVFLLTVGFSYSGFYFSVGYFMGVDNVGYFLVLLSVWIGGLMIMASEGVLRSGYYHGMFLVLVVFLTLFLVLAFSSVDLLLFYIFFESSLVPTLLLIFGWGYQPERLQAGVYLLFYTLLASLPMLVGILALMSQGGSLSFPFLGGVLDCGFITFVWYLALVFAFLVKMPMFLVHLWLPSAHVEAPIAGSMVLAGILLKLGGYGIMRVLFLFQGIHISVSWFWVSLSLVGGVLVSLVCLRQADLSALIAYSSVVHMGLVLGGLMTLSCWGYSGAFLVMLGHGLCSSGLFCLANVSYERIGSRSLVIGRGMLSFMPSVTLWWFLLGVCNMASPPSLNLMGEIFLMGSLVGWCWLTVPFLALISFFSACYTLYMYSTSQHGKFYSGVFSSCSGCVREYVVFFLHWLPLNVLILKGDLFLV</sequence>
<dbReference type="Pfam" id="PF00361">
    <property type="entry name" value="Proton_antipo_M"/>
    <property type="match status" value="1"/>
</dbReference>
<feature type="transmembrane region" description="Helical" evidence="17">
    <location>
        <begin position="184"/>
        <end position="207"/>
    </location>
</feature>
<evidence type="ECO:0000256" key="10">
    <source>
        <dbReference type="ARBA" id="ARBA00022982"/>
    </source>
</evidence>
<keyword evidence="6 17" id="KW-0813">Transport</keyword>
<comment type="catalytic activity">
    <reaction evidence="16 17">
        <text>a ubiquinone + NADH + 5 H(+)(in) = a ubiquinol + NAD(+) + 4 H(+)(out)</text>
        <dbReference type="Rhea" id="RHEA:29091"/>
        <dbReference type="Rhea" id="RHEA-COMP:9565"/>
        <dbReference type="Rhea" id="RHEA-COMP:9566"/>
        <dbReference type="ChEBI" id="CHEBI:15378"/>
        <dbReference type="ChEBI" id="CHEBI:16389"/>
        <dbReference type="ChEBI" id="CHEBI:17976"/>
        <dbReference type="ChEBI" id="CHEBI:57540"/>
        <dbReference type="ChEBI" id="CHEBI:57945"/>
        <dbReference type="EC" id="7.1.1.2"/>
    </reaction>
</comment>
<comment type="function">
    <text evidence="17">Core subunit of the mitochondrial membrane respiratory chain NADH dehydrogenase (Complex I) which catalyzes electron transfer from NADH through the respiratory chain, using ubiquinone as an electron acceptor. Essential for the catalytic activity and assembly of complex I.</text>
</comment>
<evidence type="ECO:0000256" key="8">
    <source>
        <dbReference type="ARBA" id="ARBA00022692"/>
    </source>
</evidence>
<feature type="transmembrane region" description="Helical" evidence="17">
    <location>
        <begin position="6"/>
        <end position="22"/>
    </location>
</feature>
<dbReference type="GO" id="GO:0003954">
    <property type="term" value="F:NADH dehydrogenase activity"/>
    <property type="evidence" value="ECO:0007669"/>
    <property type="project" value="TreeGrafter"/>
</dbReference>
<dbReference type="Pfam" id="PF01059">
    <property type="entry name" value="Oxidored_q5_N"/>
    <property type="match status" value="1"/>
</dbReference>
<dbReference type="InterPro" id="IPR003918">
    <property type="entry name" value="NADH_UbQ_OxRdtase"/>
</dbReference>
<keyword evidence="8 17" id="KW-0812">Transmembrane</keyword>
<feature type="transmembrane region" description="Helical" evidence="17">
    <location>
        <begin position="143"/>
        <end position="164"/>
    </location>
</feature>
<evidence type="ECO:0000256" key="13">
    <source>
        <dbReference type="ARBA" id="ARBA00023075"/>
    </source>
</evidence>
<keyword evidence="14 17" id="KW-0496">Mitochondrion</keyword>
<evidence type="ECO:0000256" key="1">
    <source>
        <dbReference type="ARBA" id="ARBA00003257"/>
    </source>
</evidence>
<dbReference type="RefSeq" id="YP_008757603.1">
    <property type="nucleotide sequence ID" value="NC_022674.1"/>
</dbReference>
<reference evidence="20" key="2">
    <citation type="journal article" date="2014" name="Genome Biol. Evol.">
        <title>Comparative analysis of mitochondrial genomes in diplura (hexapoda, arthropoda): taxon sampling is crucial for phylogenetic inferences.</title>
        <authorList>
            <person name="Chen W.J."/>
            <person name="Koch M."/>
            <person name="Mallatt J.M."/>
            <person name="Luan Y.X."/>
        </authorList>
    </citation>
    <scope>NUCLEOTIDE SEQUENCE</scope>
</reference>
<dbReference type="PRINTS" id="PR01437">
    <property type="entry name" value="NUOXDRDTASE4"/>
</dbReference>
<keyword evidence="12 17" id="KW-0520">NAD</keyword>
<keyword evidence="15 17" id="KW-0472">Membrane</keyword>
<feature type="transmembrane region" description="Helical" evidence="17">
    <location>
        <begin position="219"/>
        <end position="244"/>
    </location>
</feature>
<feature type="domain" description="NADH:quinone oxidoreductase/Mrp antiporter transmembrane" evidence="18">
    <location>
        <begin position="106"/>
        <end position="389"/>
    </location>
</feature>
<dbReference type="GO" id="GO:0031966">
    <property type="term" value="C:mitochondrial membrane"/>
    <property type="evidence" value="ECO:0007669"/>
    <property type="project" value="UniProtKB-SubCell"/>
</dbReference>
<keyword evidence="9" id="KW-1278">Translocase</keyword>
<evidence type="ECO:0000256" key="6">
    <source>
        <dbReference type="ARBA" id="ARBA00022448"/>
    </source>
</evidence>
<feature type="transmembrane region" description="Helical" evidence="17">
    <location>
        <begin position="333"/>
        <end position="352"/>
    </location>
</feature>
<feature type="domain" description="NADH:ubiquinone oxidoreductase chain 4 N-terminal" evidence="19">
    <location>
        <begin position="1"/>
        <end position="103"/>
    </location>
</feature>
<evidence type="ECO:0000256" key="5">
    <source>
        <dbReference type="ARBA" id="ARBA00021006"/>
    </source>
</evidence>
<evidence type="ECO:0000259" key="19">
    <source>
        <dbReference type="Pfam" id="PF01059"/>
    </source>
</evidence>
<comment type="similarity">
    <text evidence="3 17">Belongs to the complex I subunit 4 family.</text>
</comment>
<comment type="subcellular location">
    <subcellularLocation>
        <location evidence="2 17">Mitochondrion membrane</location>
        <topology evidence="2 17">Multi-pass membrane protein</topology>
    </subcellularLocation>
</comment>
<keyword evidence="13 17" id="KW-0830">Ubiquinone</keyword>
<feature type="transmembrane region" description="Helical" evidence="17">
    <location>
        <begin position="275"/>
        <end position="295"/>
    </location>
</feature>
<evidence type="ECO:0000256" key="12">
    <source>
        <dbReference type="ARBA" id="ARBA00023027"/>
    </source>
</evidence>
<gene>
    <name evidence="20" type="primary">ND4</name>
</gene>
<evidence type="ECO:0000256" key="14">
    <source>
        <dbReference type="ARBA" id="ARBA00023128"/>
    </source>
</evidence>
<geneLocation type="mitochondrion" evidence="20"/>
<feature type="transmembrane region" description="Helical" evidence="17">
    <location>
        <begin position="372"/>
        <end position="400"/>
    </location>
</feature>
<evidence type="ECO:0000256" key="17">
    <source>
        <dbReference type="RuleBase" id="RU003297"/>
    </source>
</evidence>
<protein>
    <recommendedName>
        <fullName evidence="5 17">NADH-ubiquinone oxidoreductase chain 4</fullName>
        <ecNumber evidence="4 17">7.1.1.2</ecNumber>
    </recommendedName>
</protein>
<comment type="function">
    <text evidence="1">Core subunit of the mitochondrial membrane respiratory chain NADH dehydrogenase (Complex I) that is believed to belong to the minimal assembly required for catalysis. Complex I functions in the transfer of electrons from NADH to the respiratory chain. The immediate electron acceptor for the enzyme is believed to be ubiquinone.</text>
</comment>
<dbReference type="GeneID" id="17427373"/>
<evidence type="ECO:0000259" key="18">
    <source>
        <dbReference type="Pfam" id="PF00361"/>
    </source>
</evidence>
<keyword evidence="10 17" id="KW-0249">Electron transport</keyword>
<dbReference type="EMBL" id="JN990600">
    <property type="protein sequence ID" value="AEV44868.1"/>
    <property type="molecule type" value="Genomic_DNA"/>
</dbReference>
<dbReference type="InterPro" id="IPR000260">
    <property type="entry name" value="NADH4_N"/>
</dbReference>
<dbReference type="PANTHER" id="PTHR43507:SF20">
    <property type="entry name" value="NADH-UBIQUINONE OXIDOREDUCTASE CHAIN 4"/>
    <property type="match status" value="1"/>
</dbReference>
<proteinExistence type="inferred from homology"/>
<reference evidence="20" key="1">
    <citation type="submission" date="2011-11" db="EMBL/GenBank/DDBJ databases">
        <authorList>
            <person name="Chen W.-J."/>
            <person name="Luan Y.-X."/>
        </authorList>
    </citation>
    <scope>NUCLEOTIDE SEQUENCE</scope>
</reference>
<evidence type="ECO:0000313" key="20">
    <source>
        <dbReference type="EMBL" id="AEV44868.1"/>
    </source>
</evidence>
<feature type="transmembrane region" description="Helical" evidence="17">
    <location>
        <begin position="29"/>
        <end position="51"/>
    </location>
</feature>
<evidence type="ECO:0000256" key="11">
    <source>
        <dbReference type="ARBA" id="ARBA00022989"/>
    </source>
</evidence>
<feature type="transmembrane region" description="Helical" evidence="17">
    <location>
        <begin position="250"/>
        <end position="268"/>
    </location>
</feature>
<dbReference type="GO" id="GO:0042773">
    <property type="term" value="P:ATP synthesis coupled electron transport"/>
    <property type="evidence" value="ECO:0007669"/>
    <property type="project" value="InterPro"/>
</dbReference>
<organism evidence="20">
    <name type="scientific">Occasjapyx japonicus</name>
    <dbReference type="NCBI Taxonomy" id="289462"/>
    <lineage>
        <taxon>Eukaryota</taxon>
        <taxon>Metazoa</taxon>
        <taxon>Ecdysozoa</taxon>
        <taxon>Arthropoda</taxon>
        <taxon>Hexapoda</taxon>
        <taxon>Diplura</taxon>
        <taxon>Dicellurata</taxon>
        <taxon>Japygoidea</taxon>
        <taxon>Japygidae</taxon>
        <taxon>Japyginae</taxon>
        <taxon>Occasjapyx</taxon>
    </lineage>
</organism>
<dbReference type="GO" id="GO:0048039">
    <property type="term" value="F:ubiquinone binding"/>
    <property type="evidence" value="ECO:0007669"/>
    <property type="project" value="TreeGrafter"/>
</dbReference>
<evidence type="ECO:0000256" key="7">
    <source>
        <dbReference type="ARBA" id="ARBA00022660"/>
    </source>
</evidence>
<dbReference type="GO" id="GO:0008137">
    <property type="term" value="F:NADH dehydrogenase (ubiquinone) activity"/>
    <property type="evidence" value="ECO:0007669"/>
    <property type="project" value="UniProtKB-UniRule"/>
</dbReference>
<dbReference type="AlphaFoldDB" id="U3KTP5"/>
<evidence type="ECO:0000256" key="3">
    <source>
        <dbReference type="ARBA" id="ARBA00009025"/>
    </source>
</evidence>
<evidence type="ECO:0000256" key="2">
    <source>
        <dbReference type="ARBA" id="ARBA00004225"/>
    </source>
</evidence>
<dbReference type="PANTHER" id="PTHR43507">
    <property type="entry name" value="NADH-UBIQUINONE OXIDOREDUCTASE CHAIN 4"/>
    <property type="match status" value="1"/>
</dbReference>
<name>U3KTP5_9HEXA</name>
<dbReference type="CTD" id="4538"/>
<evidence type="ECO:0000256" key="15">
    <source>
        <dbReference type="ARBA" id="ARBA00023136"/>
    </source>
</evidence>
<evidence type="ECO:0000256" key="16">
    <source>
        <dbReference type="ARBA" id="ARBA00049551"/>
    </source>
</evidence>
<keyword evidence="7 17" id="KW-0679">Respiratory chain</keyword>
<dbReference type="InterPro" id="IPR001750">
    <property type="entry name" value="ND/Mrp_TM"/>
</dbReference>
<feature type="transmembrane region" description="Helical" evidence="17">
    <location>
        <begin position="301"/>
        <end position="321"/>
    </location>
</feature>
<feature type="transmembrane region" description="Helical" evidence="17">
    <location>
        <begin position="57"/>
        <end position="76"/>
    </location>
</feature>